<sequence>MHFVIVFFVIGATYRWGDWRNWKKYHPAMMYFAMGNLLYHYLCARHLLWQLVPDFSLSHSITEMMYTFIVFPATALLFLSNYPKGGMKVVFHYIQWVFIYGGTEYIFHMFGRIQYQYGWGFWWSLFFDCTMFPMLKLFSVKPLLAYLISAVLTVSWVVLFKVPVNVPIELRGP</sequence>
<evidence type="ECO:0000313" key="2">
    <source>
        <dbReference type="EMBL" id="MBD0382075.1"/>
    </source>
</evidence>
<feature type="transmembrane region" description="Helical" evidence="1">
    <location>
        <begin position="89"/>
        <end position="107"/>
    </location>
</feature>
<reference evidence="2" key="1">
    <citation type="submission" date="2020-09" db="EMBL/GenBank/DDBJ databases">
        <title>Draft Genome Sequence of Paenibacillus sp. WST5.</title>
        <authorList>
            <person name="Bao Z."/>
        </authorList>
    </citation>
    <scope>NUCLEOTIDE SEQUENCE</scope>
    <source>
        <strain evidence="2">WST5</strain>
    </source>
</reference>
<dbReference type="InterPro" id="IPR048147">
    <property type="entry name" value="CBO0543-like"/>
</dbReference>
<dbReference type="EMBL" id="JACVVD010000006">
    <property type="protein sequence ID" value="MBD0382075.1"/>
    <property type="molecule type" value="Genomic_DNA"/>
</dbReference>
<dbReference type="Proteomes" id="UP000650466">
    <property type="component" value="Unassembled WGS sequence"/>
</dbReference>
<evidence type="ECO:0000256" key="1">
    <source>
        <dbReference type="SAM" id="Phobius"/>
    </source>
</evidence>
<dbReference type="NCBIfam" id="NF041644">
    <property type="entry name" value="CBO0543_fam"/>
    <property type="match status" value="1"/>
</dbReference>
<feature type="transmembrane region" description="Helical" evidence="1">
    <location>
        <begin position="144"/>
        <end position="164"/>
    </location>
</feature>
<feature type="transmembrane region" description="Helical" evidence="1">
    <location>
        <begin position="25"/>
        <end position="43"/>
    </location>
</feature>
<organism evidence="2 3">
    <name type="scientific">Paenibacillus sedimenti</name>
    <dbReference type="NCBI Taxonomy" id="2770274"/>
    <lineage>
        <taxon>Bacteria</taxon>
        <taxon>Bacillati</taxon>
        <taxon>Bacillota</taxon>
        <taxon>Bacilli</taxon>
        <taxon>Bacillales</taxon>
        <taxon>Paenibacillaceae</taxon>
        <taxon>Paenibacillus</taxon>
    </lineage>
</organism>
<comment type="caution">
    <text evidence="2">The sequence shown here is derived from an EMBL/GenBank/DDBJ whole genome shotgun (WGS) entry which is preliminary data.</text>
</comment>
<proteinExistence type="predicted"/>
<name>A0A926QK01_9BACL</name>
<keyword evidence="3" id="KW-1185">Reference proteome</keyword>
<dbReference type="RefSeq" id="WP_188175865.1">
    <property type="nucleotide sequence ID" value="NZ_JACVVD010000006.1"/>
</dbReference>
<keyword evidence="1" id="KW-0812">Transmembrane</keyword>
<protein>
    <submittedName>
        <fullName evidence="2">Uncharacterized protein</fullName>
    </submittedName>
</protein>
<dbReference type="AlphaFoldDB" id="A0A926QK01"/>
<keyword evidence="1" id="KW-0472">Membrane</keyword>
<feature type="transmembrane region" description="Helical" evidence="1">
    <location>
        <begin position="64"/>
        <end position="83"/>
    </location>
</feature>
<keyword evidence="1" id="KW-1133">Transmembrane helix</keyword>
<gene>
    <name evidence="2" type="ORF">ICC18_18315</name>
</gene>
<evidence type="ECO:0000313" key="3">
    <source>
        <dbReference type="Proteomes" id="UP000650466"/>
    </source>
</evidence>
<accession>A0A926QK01</accession>